<dbReference type="EMBL" id="CAMGYJ010000006">
    <property type="protein sequence ID" value="CAI0431549.1"/>
    <property type="molecule type" value="Genomic_DNA"/>
</dbReference>
<sequence>MRRHPPWPAS</sequence>
<comment type="caution">
    <text evidence="1">The sequence shown here is derived from an EMBL/GenBank/DDBJ whole genome shotgun (WGS) entry which is preliminary data.</text>
</comment>
<organism evidence="1 2">
    <name type="scientific">Linum tenue</name>
    <dbReference type="NCBI Taxonomy" id="586396"/>
    <lineage>
        <taxon>Eukaryota</taxon>
        <taxon>Viridiplantae</taxon>
        <taxon>Streptophyta</taxon>
        <taxon>Embryophyta</taxon>
        <taxon>Tracheophyta</taxon>
        <taxon>Spermatophyta</taxon>
        <taxon>Magnoliopsida</taxon>
        <taxon>eudicotyledons</taxon>
        <taxon>Gunneridae</taxon>
        <taxon>Pentapetalae</taxon>
        <taxon>rosids</taxon>
        <taxon>fabids</taxon>
        <taxon>Malpighiales</taxon>
        <taxon>Linaceae</taxon>
        <taxon>Linum</taxon>
    </lineage>
</organism>
<reference evidence="1" key="1">
    <citation type="submission" date="2022-08" db="EMBL/GenBank/DDBJ databases">
        <authorList>
            <person name="Gutierrez-Valencia J."/>
        </authorList>
    </citation>
    <scope>NUCLEOTIDE SEQUENCE</scope>
</reference>
<protein>
    <submittedName>
        <fullName evidence="1">Uncharacterized protein</fullName>
    </submittedName>
</protein>
<dbReference type="Proteomes" id="UP001154282">
    <property type="component" value="Unassembled WGS sequence"/>
</dbReference>
<gene>
    <name evidence="1" type="ORF">LITE_LOCUS23060</name>
</gene>
<proteinExistence type="predicted"/>
<name>A0AAV0LDS3_9ROSI</name>
<evidence type="ECO:0000313" key="2">
    <source>
        <dbReference type="Proteomes" id="UP001154282"/>
    </source>
</evidence>
<evidence type="ECO:0000313" key="1">
    <source>
        <dbReference type="EMBL" id="CAI0431549.1"/>
    </source>
</evidence>
<accession>A0AAV0LDS3</accession>
<keyword evidence="2" id="KW-1185">Reference proteome</keyword>